<keyword evidence="3 5" id="KW-0807">Transducer</keyword>
<evidence type="ECO:0000256" key="2">
    <source>
        <dbReference type="ARBA" id="ARBA00022989"/>
    </source>
</evidence>
<evidence type="ECO:0000259" key="6">
    <source>
        <dbReference type="PROSITE" id="PS50111"/>
    </source>
</evidence>
<name>A0A9W6KIM7_9ACTN</name>
<evidence type="ECO:0000256" key="5">
    <source>
        <dbReference type="PROSITE-ProRule" id="PRU00284"/>
    </source>
</evidence>
<evidence type="ECO:0008006" key="10">
    <source>
        <dbReference type="Google" id="ProtNLM"/>
    </source>
</evidence>
<evidence type="ECO:0000256" key="3">
    <source>
        <dbReference type="ARBA" id="ARBA00023224"/>
    </source>
</evidence>
<reference evidence="8" key="2">
    <citation type="submission" date="2023-01" db="EMBL/GenBank/DDBJ databases">
        <authorList>
            <person name="Sun Q."/>
            <person name="Evtushenko L."/>
        </authorList>
    </citation>
    <scope>NUCLEOTIDE SEQUENCE</scope>
    <source>
        <strain evidence="8">VKM Ac-1321</strain>
    </source>
</reference>
<dbReference type="Pfam" id="PF00015">
    <property type="entry name" value="MCPsignal"/>
    <property type="match status" value="1"/>
</dbReference>
<protein>
    <recommendedName>
        <fullName evidence="10">Methyl-accepting chemotaxis protein</fullName>
    </recommendedName>
</protein>
<dbReference type="PANTHER" id="PTHR32089:SF112">
    <property type="entry name" value="LYSOZYME-LIKE PROTEIN-RELATED"/>
    <property type="match status" value="1"/>
</dbReference>
<proteinExistence type="inferred from homology"/>
<dbReference type="Proteomes" id="UP001143480">
    <property type="component" value="Unassembled WGS sequence"/>
</dbReference>
<dbReference type="Gene3D" id="1.10.287.950">
    <property type="entry name" value="Methyl-accepting chemotaxis protein"/>
    <property type="match status" value="1"/>
</dbReference>
<dbReference type="PANTHER" id="PTHR32089">
    <property type="entry name" value="METHYL-ACCEPTING CHEMOTAXIS PROTEIN MCPB"/>
    <property type="match status" value="1"/>
</dbReference>
<feature type="domain" description="HAMP" evidence="7">
    <location>
        <begin position="20"/>
        <end position="68"/>
    </location>
</feature>
<accession>A0A9W6KIM7</accession>
<gene>
    <name evidence="8" type="ORF">GCM10017581_025110</name>
</gene>
<organism evidence="8 9">
    <name type="scientific">Dactylosporangium matsuzakiense</name>
    <dbReference type="NCBI Taxonomy" id="53360"/>
    <lineage>
        <taxon>Bacteria</taxon>
        <taxon>Bacillati</taxon>
        <taxon>Actinomycetota</taxon>
        <taxon>Actinomycetes</taxon>
        <taxon>Micromonosporales</taxon>
        <taxon>Micromonosporaceae</taxon>
        <taxon>Dactylosporangium</taxon>
    </lineage>
</organism>
<dbReference type="SUPFAM" id="SSF58104">
    <property type="entry name" value="Methyl-accepting chemotaxis protein (MCP) signaling domain"/>
    <property type="match status" value="1"/>
</dbReference>
<dbReference type="EMBL" id="BSFP01000010">
    <property type="protein sequence ID" value="GLL00770.1"/>
    <property type="molecule type" value="Genomic_DNA"/>
</dbReference>
<keyword evidence="2" id="KW-1133">Transmembrane helix</keyword>
<keyword evidence="2" id="KW-0472">Membrane</keyword>
<comment type="similarity">
    <text evidence="4">Belongs to the methyl-accepting chemotaxis (MCP) protein family.</text>
</comment>
<dbReference type="PROSITE" id="PS50111">
    <property type="entry name" value="CHEMOTAXIS_TRANSDUC_2"/>
    <property type="match status" value="1"/>
</dbReference>
<evidence type="ECO:0000256" key="4">
    <source>
        <dbReference type="ARBA" id="ARBA00029447"/>
    </source>
</evidence>
<evidence type="ECO:0000313" key="8">
    <source>
        <dbReference type="EMBL" id="GLL00770.1"/>
    </source>
</evidence>
<dbReference type="InterPro" id="IPR003660">
    <property type="entry name" value="HAMP_dom"/>
</dbReference>
<comment type="caution">
    <text evidence="8">The sequence shown here is derived from an EMBL/GenBank/DDBJ whole genome shotgun (WGS) entry which is preliminary data.</text>
</comment>
<feature type="domain" description="Methyl-accepting transducer" evidence="6">
    <location>
        <begin position="80"/>
        <end position="316"/>
    </location>
</feature>
<reference evidence="8" key="1">
    <citation type="journal article" date="2014" name="Int. J. Syst. Evol. Microbiol.">
        <title>Complete genome sequence of Corynebacterium casei LMG S-19264T (=DSM 44701T), isolated from a smear-ripened cheese.</title>
        <authorList>
            <consortium name="US DOE Joint Genome Institute (JGI-PGF)"/>
            <person name="Walter F."/>
            <person name="Albersmeier A."/>
            <person name="Kalinowski J."/>
            <person name="Ruckert C."/>
        </authorList>
    </citation>
    <scope>NUCLEOTIDE SEQUENCE</scope>
    <source>
        <strain evidence="8">VKM Ac-1321</strain>
    </source>
</reference>
<dbReference type="PROSITE" id="PS50885">
    <property type="entry name" value="HAMP"/>
    <property type="match status" value="1"/>
</dbReference>
<keyword evidence="1" id="KW-0812">Transmembrane</keyword>
<dbReference type="GO" id="GO:0007165">
    <property type="term" value="P:signal transduction"/>
    <property type="evidence" value="ECO:0007669"/>
    <property type="project" value="UniProtKB-KW"/>
</dbReference>
<sequence length="331" mass="34171">MRSGPSDQHGVSILSVFDDRSVRGVSQVTDGLADGDLTRTSVVVDHDEIGQMATSLNRGITRLRDDVVGLARNATGLRGAADQLNAVAGGVETAARDASSRAGTVAATADTVSSSLHVVSAGAEEMGSSIHEISRSTSEAAQVAAQAVHVAAQTNETVSRLGASSTEIATVVKVITQIAEQTNLLALNATIEAARAGESGKGFAVVASEVKDLAQETAKATEDIVHRVEAIQSDTSRAVEAIGEISGIIERINSIQLTIASSVEEQTATTQEMTRTLNTAAQGAGDIAVTITGVSDATRRTTDSIAETTKAAQLLAATSTELQTLVSRFRY</sequence>
<dbReference type="AlphaFoldDB" id="A0A9W6KIM7"/>
<dbReference type="InterPro" id="IPR004089">
    <property type="entry name" value="MCPsignal_dom"/>
</dbReference>
<evidence type="ECO:0000256" key="1">
    <source>
        <dbReference type="ARBA" id="ARBA00022692"/>
    </source>
</evidence>
<keyword evidence="9" id="KW-1185">Reference proteome</keyword>
<evidence type="ECO:0000259" key="7">
    <source>
        <dbReference type="PROSITE" id="PS50885"/>
    </source>
</evidence>
<evidence type="ECO:0000313" key="9">
    <source>
        <dbReference type="Proteomes" id="UP001143480"/>
    </source>
</evidence>
<dbReference type="GO" id="GO:0016020">
    <property type="term" value="C:membrane"/>
    <property type="evidence" value="ECO:0007669"/>
    <property type="project" value="InterPro"/>
</dbReference>
<dbReference type="CDD" id="cd06225">
    <property type="entry name" value="HAMP"/>
    <property type="match status" value="1"/>
</dbReference>
<dbReference type="SMART" id="SM00283">
    <property type="entry name" value="MA"/>
    <property type="match status" value="1"/>
</dbReference>